<organism evidence="2 3">
    <name type="scientific">Candidatus Thioglobus autotrophicus</name>
    <dbReference type="NCBI Taxonomy" id="1705394"/>
    <lineage>
        <taxon>Bacteria</taxon>
        <taxon>Pseudomonadati</taxon>
        <taxon>Pseudomonadota</taxon>
        <taxon>Gammaproteobacteria</taxon>
        <taxon>Candidatus Pseudothioglobaceae</taxon>
        <taxon>Candidatus Thioglobus</taxon>
    </lineage>
</organism>
<evidence type="ECO:0008006" key="4">
    <source>
        <dbReference type="Google" id="ProtNLM"/>
    </source>
</evidence>
<reference evidence="2 3" key="1">
    <citation type="journal article" date="2015" name="Genome Announc.">
        <title>Genome Sequence of 'Candidatus Thioglobus autotrophica' Strain EF1, a Chemoautotroph from the SUP05 Clade of Marine Gammaproteobacteria.</title>
        <authorList>
            <person name="Shah V."/>
            <person name="Morris R.M."/>
        </authorList>
    </citation>
    <scope>NUCLEOTIDE SEQUENCE [LARGE SCALE GENOMIC DNA]</scope>
    <source>
        <strain evidence="2 3">EF1</strain>
    </source>
</reference>
<dbReference type="OrthoDB" id="9893865at2"/>
<dbReference type="PROSITE" id="PS51257">
    <property type="entry name" value="PROKAR_LIPOPROTEIN"/>
    <property type="match status" value="1"/>
</dbReference>
<gene>
    <name evidence="2" type="ORF">SP60_00360</name>
</gene>
<dbReference type="RefSeq" id="WP_053950754.1">
    <property type="nucleotide sequence ID" value="NZ_CP010552.1"/>
</dbReference>
<keyword evidence="1" id="KW-0732">Signal</keyword>
<dbReference type="Proteomes" id="UP000058020">
    <property type="component" value="Chromosome"/>
</dbReference>
<feature type="signal peptide" evidence="1">
    <location>
        <begin position="1"/>
        <end position="21"/>
    </location>
</feature>
<keyword evidence="3" id="KW-1185">Reference proteome</keyword>
<proteinExistence type="predicted"/>
<dbReference type="AlphaFoldDB" id="A0A0M4PLX8"/>
<evidence type="ECO:0000313" key="2">
    <source>
        <dbReference type="EMBL" id="ALE51842.1"/>
    </source>
</evidence>
<dbReference type="EMBL" id="CP010552">
    <property type="protein sequence ID" value="ALE51842.1"/>
    <property type="molecule type" value="Genomic_DNA"/>
</dbReference>
<evidence type="ECO:0000313" key="3">
    <source>
        <dbReference type="Proteomes" id="UP000058020"/>
    </source>
</evidence>
<evidence type="ECO:0000256" key="1">
    <source>
        <dbReference type="SAM" id="SignalP"/>
    </source>
</evidence>
<feature type="chain" id="PRO_5005799952" description="Lipoprotein" evidence="1">
    <location>
        <begin position="22"/>
        <end position="109"/>
    </location>
</feature>
<sequence>MKKLKLITAILALAFISGCTSMDRMVTKFEPIRSEGNYEYYKYKAFADPVYPIDSEEAEQTRLEWLKQWVVDNGHQNTKYEILSRKVVLVNKGIFGDLYNIYYEVKTER</sequence>
<protein>
    <recommendedName>
        <fullName evidence="4">Lipoprotein</fullName>
    </recommendedName>
</protein>
<name>A0A0M4PLX8_9GAMM</name>
<accession>A0A0M4PLX8</accession>
<dbReference type="KEGG" id="tho:SP60_00360"/>